<protein>
    <recommendedName>
        <fullName evidence="1">Polyketide synthase dehydratase domain-containing protein</fullName>
    </recommendedName>
</protein>
<evidence type="ECO:0000259" key="1">
    <source>
        <dbReference type="Pfam" id="PF14765"/>
    </source>
</evidence>
<gene>
    <name evidence="2" type="ORF">EZS28_041461</name>
</gene>
<reference evidence="2 3" key="1">
    <citation type="submission" date="2019-03" db="EMBL/GenBank/DDBJ databases">
        <title>Single cell metagenomics reveals metabolic interactions within the superorganism composed of flagellate Streblomastix strix and complex community of Bacteroidetes bacteria on its surface.</title>
        <authorList>
            <person name="Treitli S.C."/>
            <person name="Kolisko M."/>
            <person name="Husnik F."/>
            <person name="Keeling P."/>
            <person name="Hampl V."/>
        </authorList>
    </citation>
    <scope>NUCLEOTIDE SEQUENCE [LARGE SCALE GENOMIC DNA]</scope>
    <source>
        <strain evidence="2">ST1C</strain>
    </source>
</reference>
<name>A0A5J4TZ25_9EUKA</name>
<evidence type="ECO:0000313" key="2">
    <source>
        <dbReference type="EMBL" id="KAA6363012.1"/>
    </source>
</evidence>
<comment type="caution">
    <text evidence="2">The sequence shown here is derived from an EMBL/GenBank/DDBJ whole genome shotgun (WGS) entry which is preliminary data.</text>
</comment>
<feature type="domain" description="Polyketide synthase dehydratase" evidence="1">
    <location>
        <begin position="113"/>
        <end position="242"/>
    </location>
</feature>
<accession>A0A5J4TZ25</accession>
<evidence type="ECO:0000313" key="3">
    <source>
        <dbReference type="Proteomes" id="UP000324800"/>
    </source>
</evidence>
<dbReference type="Proteomes" id="UP000324800">
    <property type="component" value="Unassembled WGS sequence"/>
</dbReference>
<dbReference type="Gene3D" id="3.10.129.110">
    <property type="entry name" value="Polyketide synthase dehydratase"/>
    <property type="match status" value="1"/>
</dbReference>
<proteinExistence type="predicted"/>
<dbReference type="InterPro" id="IPR049551">
    <property type="entry name" value="PKS_DH_C"/>
</dbReference>
<dbReference type="InterPro" id="IPR042104">
    <property type="entry name" value="PKS_dehydratase_sf"/>
</dbReference>
<dbReference type="AlphaFoldDB" id="A0A5J4TZ25"/>
<dbReference type="Pfam" id="PF14765">
    <property type="entry name" value="PS-DH"/>
    <property type="match status" value="1"/>
</dbReference>
<sequence length="255" mass="29352">KAFWFRDVKFLNAFYMNKGEVVNVNISCSPIQKEGVVARSGQMSAYNVILSSRVVPSGRFQIHCTGIIELEEDLIQHEKAALQLAPGIPPEFPLSLPNDAFKKIDMNLFRKLCPHEIAVDKFYGELWKDGLELGRELRLVRKIWIDNPDRPLMSLGLIELNPETQQEDLERWGWMYLPMMDSCLQSGLSGRNWRGAFFPVEALRARFNKRVSGNSRKVYSISRKDPHTGRLSMNCCDDDGEYIRSYNIMSLGQRF</sequence>
<dbReference type="EMBL" id="SNRW01023435">
    <property type="protein sequence ID" value="KAA6363012.1"/>
    <property type="molecule type" value="Genomic_DNA"/>
</dbReference>
<organism evidence="2 3">
    <name type="scientific">Streblomastix strix</name>
    <dbReference type="NCBI Taxonomy" id="222440"/>
    <lineage>
        <taxon>Eukaryota</taxon>
        <taxon>Metamonada</taxon>
        <taxon>Preaxostyla</taxon>
        <taxon>Oxymonadida</taxon>
        <taxon>Streblomastigidae</taxon>
        <taxon>Streblomastix</taxon>
    </lineage>
</organism>
<feature type="non-terminal residue" evidence="2">
    <location>
        <position position="1"/>
    </location>
</feature>